<evidence type="ECO:0000256" key="1">
    <source>
        <dbReference type="ARBA" id="ARBA00001962"/>
    </source>
</evidence>
<dbReference type="Pfam" id="PF05721">
    <property type="entry name" value="PhyH"/>
    <property type="match status" value="1"/>
</dbReference>
<dbReference type="PANTHER" id="PTHR20883">
    <property type="entry name" value="PHYTANOYL-COA DIOXYGENASE DOMAIN CONTAINING 1"/>
    <property type="match status" value="1"/>
</dbReference>
<keyword evidence="3" id="KW-1185">Reference proteome</keyword>
<organism evidence="2 3">
    <name type="scientific">Seminavis robusta</name>
    <dbReference type="NCBI Taxonomy" id="568900"/>
    <lineage>
        <taxon>Eukaryota</taxon>
        <taxon>Sar</taxon>
        <taxon>Stramenopiles</taxon>
        <taxon>Ochrophyta</taxon>
        <taxon>Bacillariophyta</taxon>
        <taxon>Bacillariophyceae</taxon>
        <taxon>Bacillariophycidae</taxon>
        <taxon>Naviculales</taxon>
        <taxon>Naviculaceae</taxon>
        <taxon>Seminavis</taxon>
    </lineage>
</organism>
<comment type="caution">
    <text evidence="2">The sequence shown here is derived from an EMBL/GenBank/DDBJ whole genome shotgun (WGS) entry which is preliminary data.</text>
</comment>
<dbReference type="AlphaFoldDB" id="A0A9N8DLG0"/>
<proteinExistence type="predicted"/>
<accession>A0A9N8DLG0</accession>
<dbReference type="Gene3D" id="2.60.120.620">
    <property type="entry name" value="q2cbj1_9rhob like domain"/>
    <property type="match status" value="1"/>
</dbReference>
<comment type="cofactor">
    <cofactor evidence="1">
        <name>Fe cation</name>
        <dbReference type="ChEBI" id="CHEBI:24875"/>
    </cofactor>
</comment>
<dbReference type="Proteomes" id="UP001153069">
    <property type="component" value="Unassembled WGS sequence"/>
</dbReference>
<dbReference type="PANTHER" id="PTHR20883:SF14">
    <property type="entry name" value="PHYTANOYL-COA DIOXYGENASE"/>
    <property type="match status" value="1"/>
</dbReference>
<evidence type="ECO:0000313" key="2">
    <source>
        <dbReference type="EMBL" id="CAB9505232.1"/>
    </source>
</evidence>
<dbReference type="OrthoDB" id="445007at2759"/>
<name>A0A9N8DLG0_9STRA</name>
<protein>
    <submittedName>
        <fullName evidence="2">Deoxypentalenic acid 11-beta-hydroxylase</fullName>
    </submittedName>
</protein>
<gene>
    <name evidence="2" type="ORF">SEMRO_224_G091530.1</name>
</gene>
<sequence>MLSKEQLNYLDKDGYLVVEDLLDPEKDLEPIIDELSQVADGLAHDLVARGELSSIYEDLPFEKRLARIIAETGQSHSQHFDFSLPKGQVGAHAPMYLGNALFQLITNSQLLDCVQDVIGPEIYSNPVQHARLKPPESVVPKKAVGMSVLVGETPWHQDNAVLTEDADETNVLTVWIPLVDTTERNGCLIVVPGSHRMDSSLAQHCHSGHGVLRIPDSVIEPHRDEVIPVPVKRGGVLIFHRRLWHASLPNLTEELRTSLDLRYQPLGEPTGRDMFPGFVVRSSNPEQRTLQSRDDWEKLWKDTQKRMASKDYVEQPFDRWQSSDHPLCA</sequence>
<evidence type="ECO:0000313" key="3">
    <source>
        <dbReference type="Proteomes" id="UP001153069"/>
    </source>
</evidence>
<dbReference type="InterPro" id="IPR008775">
    <property type="entry name" value="Phytyl_CoA_dOase-like"/>
</dbReference>
<dbReference type="EMBL" id="CAICTM010000223">
    <property type="protein sequence ID" value="CAB9505232.1"/>
    <property type="molecule type" value="Genomic_DNA"/>
</dbReference>
<reference evidence="2" key="1">
    <citation type="submission" date="2020-06" db="EMBL/GenBank/DDBJ databases">
        <authorList>
            <consortium name="Plant Systems Biology data submission"/>
        </authorList>
    </citation>
    <scope>NUCLEOTIDE SEQUENCE</scope>
    <source>
        <strain evidence="2">D6</strain>
    </source>
</reference>
<dbReference type="SUPFAM" id="SSF51197">
    <property type="entry name" value="Clavaminate synthase-like"/>
    <property type="match status" value="1"/>
</dbReference>